<feature type="transmembrane region" description="Helical" evidence="1">
    <location>
        <begin position="21"/>
        <end position="45"/>
    </location>
</feature>
<sequence>MCMICFFIFSLFVLDPLQNALLFIFRLLSLICRLLSICLVGLFSKSTFQMHNTCDDAASYVIFIFIFAMNNFLSYKRIIDHPI</sequence>
<evidence type="ECO:0000313" key="3">
    <source>
        <dbReference type="Proteomes" id="UP000270927"/>
    </source>
</evidence>
<gene>
    <name evidence="2" type="ORF">EDM02_04005</name>
</gene>
<dbReference type="EMBL" id="RARA01000025">
    <property type="protein sequence ID" value="ROT47283.1"/>
    <property type="molecule type" value="Genomic_DNA"/>
</dbReference>
<keyword evidence="1" id="KW-0472">Membrane</keyword>
<reference evidence="2 3" key="1">
    <citation type="submission" date="2018-09" db="EMBL/GenBank/DDBJ databases">
        <title>Comparative Genomics of Wolbachia-Cardinium Dual Endosymbiosis in a Plant-Parasitic Nematode.</title>
        <authorList>
            <person name="Brown A.M.V."/>
            <person name="Wasala S.K."/>
            <person name="Howe D.K."/>
            <person name="Peetz A.B."/>
            <person name="Zasada I.A."/>
            <person name="Denver D.R."/>
        </authorList>
    </citation>
    <scope>NUCLEOTIDE SEQUENCE [LARGE SCALE GENOMIC DNA]</scope>
    <source>
        <strain evidence="2 3">Pp_1</strain>
    </source>
</reference>
<dbReference type="Proteomes" id="UP000270927">
    <property type="component" value="Unassembled WGS sequence"/>
</dbReference>
<accession>A0A3N2QBU4</accession>
<feature type="transmembrane region" description="Helical" evidence="1">
    <location>
        <begin position="57"/>
        <end position="75"/>
    </location>
</feature>
<proteinExistence type="predicted"/>
<keyword evidence="1" id="KW-0812">Transmembrane</keyword>
<keyword evidence="1" id="KW-1133">Transmembrane helix</keyword>
<name>A0A3N2QBU4_9BACT</name>
<evidence type="ECO:0000313" key="2">
    <source>
        <dbReference type="EMBL" id="ROT47283.1"/>
    </source>
</evidence>
<evidence type="ECO:0000256" key="1">
    <source>
        <dbReference type="SAM" id="Phobius"/>
    </source>
</evidence>
<protein>
    <submittedName>
        <fullName evidence="2">Uncharacterized protein</fullName>
    </submittedName>
</protein>
<comment type="caution">
    <text evidence="2">The sequence shown here is derived from an EMBL/GenBank/DDBJ whole genome shotgun (WGS) entry which is preliminary data.</text>
</comment>
<dbReference type="AlphaFoldDB" id="A0A3N2QBU4"/>
<organism evidence="2 3">
    <name type="scientific">Candidatus Cardinium hertigii</name>
    <dbReference type="NCBI Taxonomy" id="247481"/>
    <lineage>
        <taxon>Bacteria</taxon>
        <taxon>Pseudomonadati</taxon>
        <taxon>Bacteroidota</taxon>
        <taxon>Cytophagia</taxon>
        <taxon>Cytophagales</taxon>
        <taxon>Amoebophilaceae</taxon>
        <taxon>Candidatus Cardinium</taxon>
    </lineage>
</organism>
<keyword evidence="3" id="KW-1185">Reference proteome</keyword>